<organism evidence="1 2">
    <name type="scientific">Caenorhabditis remanei</name>
    <name type="common">Caenorhabditis vulgaris</name>
    <dbReference type="NCBI Taxonomy" id="31234"/>
    <lineage>
        <taxon>Eukaryota</taxon>
        <taxon>Metazoa</taxon>
        <taxon>Ecdysozoa</taxon>
        <taxon>Nematoda</taxon>
        <taxon>Chromadorea</taxon>
        <taxon>Rhabditida</taxon>
        <taxon>Rhabditina</taxon>
        <taxon>Rhabditomorpha</taxon>
        <taxon>Rhabditoidea</taxon>
        <taxon>Rhabditidae</taxon>
        <taxon>Peloderinae</taxon>
        <taxon>Caenorhabditis</taxon>
    </lineage>
</organism>
<comment type="caution">
    <text evidence="1">The sequence shown here is derived from an EMBL/GenBank/DDBJ whole genome shotgun (WGS) entry which is preliminary data.</text>
</comment>
<dbReference type="GeneID" id="78773698"/>
<dbReference type="Proteomes" id="UP000483820">
    <property type="component" value="Chromosome II"/>
</dbReference>
<dbReference type="CTD" id="78773698"/>
<proteinExistence type="predicted"/>
<protein>
    <submittedName>
        <fullName evidence="1">Uncharacterized protein</fullName>
    </submittedName>
</protein>
<dbReference type="KEGG" id="crq:GCK72_003786"/>
<dbReference type="AlphaFoldDB" id="A0A6A5H7N0"/>
<sequence>MPRSIKQKFRNLNYKRSGADNDCQIITKRSRELIISHDNLDISERNYEEYLMTTNCSSAENTFAESGTISESSNLVEKISDDTIDVKLRKCRDSVLCFIGASCMSRSTDADFKRYLSSHSNRELTENATDIWKTHKKPMTIIYICDSCGKTFRIARECCGHIIKYIRTHVFAQITSLVQHYQDKIKDIRKKLRVGEAKFHNLSSQMLKQLWQMETSENELNLSLILSIDGVALDGNTKLKIWPVTLMMLDLPTADMQKISNMVLAGVAEGKVNPSTFFWNTVVKLLFSDVENKTGVTGTIKFNSSIVSVSADQPVARYVERLGDKTLEDSTSSRYGFGAVAPEIVKFVFPYDCIIDLLHNGPEGLLVTILTEAMIISKNPNVRSNLFANQSNLQSKKI</sequence>
<evidence type="ECO:0000313" key="1">
    <source>
        <dbReference type="EMBL" id="KAF1763840.1"/>
    </source>
</evidence>
<name>A0A6A5H7N0_CAERE</name>
<gene>
    <name evidence="1" type="ORF">GCK72_003786</name>
</gene>
<evidence type="ECO:0000313" key="2">
    <source>
        <dbReference type="Proteomes" id="UP000483820"/>
    </source>
</evidence>
<dbReference type="InterPro" id="IPR009667">
    <property type="entry name" value="DUF1258"/>
</dbReference>
<accession>A0A6A5H7N0</accession>
<dbReference type="RefSeq" id="XP_053588434.1">
    <property type="nucleotide sequence ID" value="XM_053724240.1"/>
</dbReference>
<dbReference type="Pfam" id="PF06869">
    <property type="entry name" value="DUF1258"/>
    <property type="match status" value="1"/>
</dbReference>
<dbReference type="EMBL" id="WUAV01000002">
    <property type="protein sequence ID" value="KAF1763840.1"/>
    <property type="molecule type" value="Genomic_DNA"/>
</dbReference>
<reference evidence="1 2" key="1">
    <citation type="submission" date="2019-12" db="EMBL/GenBank/DDBJ databases">
        <title>Chromosome-level assembly of the Caenorhabditis remanei genome.</title>
        <authorList>
            <person name="Teterina A.A."/>
            <person name="Willis J.H."/>
            <person name="Phillips P.C."/>
        </authorList>
    </citation>
    <scope>NUCLEOTIDE SEQUENCE [LARGE SCALE GENOMIC DNA]</scope>
    <source>
        <strain evidence="1 2">PX506</strain>
        <tissue evidence="1">Whole organism</tissue>
    </source>
</reference>